<evidence type="ECO:0000256" key="1">
    <source>
        <dbReference type="ARBA" id="ARBA00001933"/>
    </source>
</evidence>
<dbReference type="GO" id="GO:0030170">
    <property type="term" value="F:pyridoxal phosphate binding"/>
    <property type="evidence" value="ECO:0007669"/>
    <property type="project" value="InterPro"/>
</dbReference>
<keyword evidence="3 7" id="KW-0808">Transferase</keyword>
<evidence type="ECO:0000256" key="2">
    <source>
        <dbReference type="ARBA" id="ARBA00022576"/>
    </source>
</evidence>
<evidence type="ECO:0000313" key="8">
    <source>
        <dbReference type="Proteomes" id="UP000012118"/>
    </source>
</evidence>
<accession>M6QAL5</accession>
<dbReference type="InterPro" id="IPR004839">
    <property type="entry name" value="Aminotransferase_I/II_large"/>
</dbReference>
<dbReference type="InterPro" id="IPR001917">
    <property type="entry name" value="Aminotrans_II_pyridoxalP_BS"/>
</dbReference>
<dbReference type="Gene3D" id="3.90.1150.10">
    <property type="entry name" value="Aspartate Aminotransferase, domain 1"/>
    <property type="match status" value="1"/>
</dbReference>
<keyword evidence="2 7" id="KW-0032">Aminotransferase</keyword>
<dbReference type="Gene3D" id="3.40.640.10">
    <property type="entry name" value="Type I PLP-dependent aspartate aminotransferase-like (Major domain)"/>
    <property type="match status" value="1"/>
</dbReference>
<dbReference type="EC" id="2.6.1.-" evidence="7"/>
<dbReference type="InterPro" id="IPR015424">
    <property type="entry name" value="PyrdxlP-dep_Trfase"/>
</dbReference>
<dbReference type="PANTHER" id="PTHR42885:SF2">
    <property type="entry name" value="HISTIDINOL-PHOSPHATE AMINOTRANSFERASE"/>
    <property type="match status" value="1"/>
</dbReference>
<dbReference type="EMBL" id="AHNU02000049">
    <property type="protein sequence ID" value="EMN89658.1"/>
    <property type="molecule type" value="Genomic_DNA"/>
</dbReference>
<evidence type="ECO:0000256" key="3">
    <source>
        <dbReference type="ARBA" id="ARBA00022679"/>
    </source>
</evidence>
<dbReference type="Proteomes" id="UP000012118">
    <property type="component" value="Unassembled WGS sequence"/>
</dbReference>
<keyword evidence="4 5" id="KW-0663">Pyridoxal phosphate</keyword>
<reference evidence="7 8" key="1">
    <citation type="submission" date="2013-01" db="EMBL/GenBank/DDBJ databases">
        <authorList>
            <person name="Harkins D.M."/>
            <person name="Durkin A.S."/>
            <person name="Brinkac L.M."/>
            <person name="Haft D.H."/>
            <person name="Selengut J.D."/>
            <person name="Sanka R."/>
            <person name="DePew J."/>
            <person name="Purushe J."/>
            <person name="Chanthongthip A."/>
            <person name="Lattana O."/>
            <person name="Phetsouvanh R."/>
            <person name="Newton P.N."/>
            <person name="Vinetz J.M."/>
            <person name="Sutton G.G."/>
            <person name="Nierman W.C."/>
            <person name="Fouts D.E."/>
        </authorList>
    </citation>
    <scope>NUCLEOTIDE SEQUENCE [LARGE SCALE GENOMIC DNA]</scope>
    <source>
        <strain evidence="7 8">UI 13098</strain>
    </source>
</reference>
<keyword evidence="8" id="KW-1185">Reference proteome</keyword>
<comment type="similarity">
    <text evidence="5">Belongs to the class-II pyridoxal-phosphate-dependent aminotransferase family.</text>
</comment>
<dbReference type="GO" id="GO:0008483">
    <property type="term" value="F:transaminase activity"/>
    <property type="evidence" value="ECO:0007669"/>
    <property type="project" value="UniProtKB-KW"/>
</dbReference>
<dbReference type="PANTHER" id="PTHR42885">
    <property type="entry name" value="HISTIDINOL-PHOSPHATE AMINOTRANSFERASE-RELATED"/>
    <property type="match status" value="1"/>
</dbReference>
<dbReference type="SUPFAM" id="SSF53383">
    <property type="entry name" value="PLP-dependent transferases"/>
    <property type="match status" value="1"/>
</dbReference>
<dbReference type="RefSeq" id="WP_004503514.1">
    <property type="nucleotide sequence ID" value="NZ_AHNU02000049.1"/>
</dbReference>
<protein>
    <submittedName>
        <fullName evidence="7">Aminotransferase, class I/II</fullName>
        <ecNumber evidence="7">2.6.1.-</ecNumber>
    </submittedName>
</protein>
<comment type="caution">
    <text evidence="7">The sequence shown here is derived from an EMBL/GenBank/DDBJ whole genome shotgun (WGS) entry which is preliminary data.</text>
</comment>
<organism evidence="7 8">
    <name type="scientific">Leptospira weilii str. UI 13098</name>
    <dbReference type="NCBI Taxonomy" id="1088542"/>
    <lineage>
        <taxon>Bacteria</taxon>
        <taxon>Pseudomonadati</taxon>
        <taxon>Spirochaetota</taxon>
        <taxon>Spirochaetia</taxon>
        <taxon>Leptospirales</taxon>
        <taxon>Leptospiraceae</taxon>
        <taxon>Leptospira</taxon>
    </lineage>
</organism>
<evidence type="ECO:0000256" key="5">
    <source>
        <dbReference type="RuleBase" id="RU003693"/>
    </source>
</evidence>
<dbReference type="InterPro" id="IPR015421">
    <property type="entry name" value="PyrdxlP-dep_Trfase_major"/>
</dbReference>
<dbReference type="PROSITE" id="PS00599">
    <property type="entry name" value="AA_TRANSFER_CLASS_2"/>
    <property type="match status" value="1"/>
</dbReference>
<feature type="domain" description="Aminotransferase class I/classII large" evidence="6">
    <location>
        <begin position="31"/>
        <end position="352"/>
    </location>
</feature>
<gene>
    <name evidence="7" type="ORF">LEP1GSC108_2452</name>
</gene>
<evidence type="ECO:0000313" key="7">
    <source>
        <dbReference type="EMBL" id="EMN89658.1"/>
    </source>
</evidence>
<dbReference type="CDD" id="cd00609">
    <property type="entry name" value="AAT_like"/>
    <property type="match status" value="1"/>
</dbReference>
<proteinExistence type="inferred from homology"/>
<dbReference type="Pfam" id="PF00155">
    <property type="entry name" value="Aminotran_1_2"/>
    <property type="match status" value="1"/>
</dbReference>
<sequence>MDVNSNLRKPLLDSSLERPDWQLSIPRSEGKLWLDKNENLDPQLAKITSSLLSQLNPSTLSTYPECGELYRKIARWVNTSPESLILTPGSDGAIRLTFEAFINEGDIVVHTLPTFAMYSVYSKMFGAKTCPLLYEKGDDDGPILTFERILEHIVQVKPKLFAIPNPDSPTGTVLPLKALREIIEFCEKLNITVLVDEAYHPFHEDTCIEFINEFKNLIVARTFAKAWGLAGLRIGYAVGHPEIIKFYHKLRPMYEVSTISIAFMERMMDYSGEMYASVKRLNEGKSYFRDAMKSLGFKVLNTNGNFQHVAFGEHAEKIHKILKDHVSYRENFKEDCLRGYSRFSTTTVENFKPIIKLIRMGVNNG</sequence>
<dbReference type="AlphaFoldDB" id="M6QAL5"/>
<evidence type="ECO:0000259" key="6">
    <source>
        <dbReference type="Pfam" id="PF00155"/>
    </source>
</evidence>
<name>M6QAL5_9LEPT</name>
<dbReference type="InterPro" id="IPR015422">
    <property type="entry name" value="PyrdxlP-dep_Trfase_small"/>
</dbReference>
<comment type="cofactor">
    <cofactor evidence="1 5">
        <name>pyridoxal 5'-phosphate</name>
        <dbReference type="ChEBI" id="CHEBI:597326"/>
    </cofactor>
</comment>
<evidence type="ECO:0000256" key="4">
    <source>
        <dbReference type="ARBA" id="ARBA00022898"/>
    </source>
</evidence>